<feature type="chain" id="PRO_5012770717" description="DUF4625 domain-containing protein" evidence="1">
    <location>
        <begin position="28"/>
        <end position="259"/>
    </location>
</feature>
<evidence type="ECO:0000313" key="2">
    <source>
        <dbReference type="EMBL" id="SHH76173.1"/>
    </source>
</evidence>
<dbReference type="PROSITE" id="PS51257">
    <property type="entry name" value="PROKAR_LIPOPROTEIN"/>
    <property type="match status" value="1"/>
</dbReference>
<evidence type="ECO:0000256" key="1">
    <source>
        <dbReference type="SAM" id="SignalP"/>
    </source>
</evidence>
<dbReference type="Proteomes" id="UP000184109">
    <property type="component" value="Unassembled WGS sequence"/>
</dbReference>
<organism evidence="2 3">
    <name type="scientific">Wenyingzhuangia marina</name>
    <dbReference type="NCBI Taxonomy" id="1195760"/>
    <lineage>
        <taxon>Bacteria</taxon>
        <taxon>Pseudomonadati</taxon>
        <taxon>Bacteroidota</taxon>
        <taxon>Flavobacteriia</taxon>
        <taxon>Flavobacteriales</taxon>
        <taxon>Flavobacteriaceae</taxon>
        <taxon>Wenyingzhuangia</taxon>
    </lineage>
</organism>
<keyword evidence="3" id="KW-1185">Reference proteome</keyword>
<reference evidence="3" key="1">
    <citation type="submission" date="2016-11" db="EMBL/GenBank/DDBJ databases">
        <authorList>
            <person name="Varghese N."/>
            <person name="Submissions S."/>
        </authorList>
    </citation>
    <scope>NUCLEOTIDE SEQUENCE [LARGE SCALE GENOMIC DNA]</scope>
    <source>
        <strain evidence="3">DSM 100572</strain>
    </source>
</reference>
<evidence type="ECO:0008006" key="4">
    <source>
        <dbReference type="Google" id="ProtNLM"/>
    </source>
</evidence>
<dbReference type="AlphaFoldDB" id="A0A1M5VML9"/>
<feature type="signal peptide" evidence="1">
    <location>
        <begin position="1"/>
        <end position="27"/>
    </location>
</feature>
<name>A0A1M5VML9_9FLAO</name>
<dbReference type="RefSeq" id="WP_229742966.1">
    <property type="nucleotide sequence ID" value="NZ_BMEN01000003.1"/>
</dbReference>
<accession>A0A1M5VML9</accession>
<protein>
    <recommendedName>
        <fullName evidence="4">DUF4625 domain-containing protein</fullName>
    </recommendedName>
</protein>
<evidence type="ECO:0000313" key="3">
    <source>
        <dbReference type="Proteomes" id="UP000184109"/>
    </source>
</evidence>
<keyword evidence="1" id="KW-0732">Signal</keyword>
<sequence>MKTTMKKLNIKFLAMAFFMALTLQSCSEDDDPILNAPIISGFEYGIHGEEGHKAYRGKDLHLEAEITAEATVKSISVSIHSHEAEVGEGEVEWDFEQTFTDVKYLVINPTFHEHIDIPATAPAGEYHVEFVVTDELGNTTEIEGHVDILSQVAISDFEMDETVVRGNDIHAEFMIAAVNGIHNITVNIHAHGLTVGAGEEEWHFDQVYEDGFHELTEAEFHKHIDVPATAPAGEYHVQITVKDEDGNTAVYDGHIDVTK</sequence>
<dbReference type="STRING" id="1195760.SAMN05444281_1902"/>
<gene>
    <name evidence="2" type="ORF">SAMN05444281_1902</name>
</gene>
<dbReference type="EMBL" id="FQXQ01000003">
    <property type="protein sequence ID" value="SHH76173.1"/>
    <property type="molecule type" value="Genomic_DNA"/>
</dbReference>
<dbReference type="Pfam" id="PF15418">
    <property type="entry name" value="DUF4625"/>
    <property type="match status" value="2"/>
</dbReference>
<dbReference type="InterPro" id="IPR027829">
    <property type="entry name" value="DUF4625"/>
</dbReference>
<proteinExistence type="predicted"/>